<organism evidence="2 3">
    <name type="scientific">Paenibacillus catalpae</name>
    <dbReference type="NCBI Taxonomy" id="1045775"/>
    <lineage>
        <taxon>Bacteria</taxon>
        <taxon>Bacillati</taxon>
        <taxon>Bacillota</taxon>
        <taxon>Bacilli</taxon>
        <taxon>Bacillales</taxon>
        <taxon>Paenibacillaceae</taxon>
        <taxon>Paenibacillus</taxon>
    </lineage>
</organism>
<keyword evidence="3" id="KW-1185">Reference proteome</keyword>
<protein>
    <submittedName>
        <fullName evidence="2">Abhydrolase family protein</fullName>
    </submittedName>
</protein>
<sequence>MDWTMDAMLGQLYEQAERNRSRTNGAFAAMEERRNILLHKLKQALGEFPARNYPLHARVMDRTDYGEFILERVAYSTMESVQVPVWVLIPKGKEGPIPAVLACHGHGNGMRDAVGLDEEGREMDDSGIHNRFAVQLVRQGMIVIVPEIMGFGVRRLEKDRKANGNRNSCAALSSQLLMYGRTLAGMRVYEATRALDYLQSRTDVDAGKIGVFGFSGGGLIGAYASALDERVKATALCGWVNTFNGSILSMPHCIDNYLPGILLEAEQPELAGLIAPRALYVESGEHDPIFPVTHTKDAVAALQKIYDEWEASDRFGWDIHSGKHEISGRISISWLYRRLTEQQTDRI</sequence>
<accession>A0A1I2CYK2</accession>
<dbReference type="SUPFAM" id="SSF53474">
    <property type="entry name" value="alpha/beta-Hydrolases"/>
    <property type="match status" value="1"/>
</dbReference>
<evidence type="ECO:0000313" key="3">
    <source>
        <dbReference type="Proteomes" id="UP000198855"/>
    </source>
</evidence>
<feature type="domain" description="Dienelactone hydrolase" evidence="1">
    <location>
        <begin position="131"/>
        <end position="300"/>
    </location>
</feature>
<gene>
    <name evidence="2" type="ORF">SAMN05216378_3879</name>
</gene>
<dbReference type="Gene3D" id="3.40.50.1820">
    <property type="entry name" value="alpha/beta hydrolase"/>
    <property type="match status" value="1"/>
</dbReference>
<dbReference type="Pfam" id="PF01738">
    <property type="entry name" value="DLH"/>
    <property type="match status" value="1"/>
</dbReference>
<dbReference type="InterPro" id="IPR029058">
    <property type="entry name" value="AB_hydrolase_fold"/>
</dbReference>
<dbReference type="InterPro" id="IPR050261">
    <property type="entry name" value="FrsA_esterase"/>
</dbReference>
<dbReference type="PANTHER" id="PTHR22946:SF8">
    <property type="entry name" value="ACETYL XYLAN ESTERASE DOMAIN-CONTAINING PROTEIN"/>
    <property type="match status" value="1"/>
</dbReference>
<proteinExistence type="predicted"/>
<dbReference type="EMBL" id="FOMT01000004">
    <property type="protein sequence ID" value="SFE73354.1"/>
    <property type="molecule type" value="Genomic_DNA"/>
</dbReference>
<dbReference type="GO" id="GO:0016787">
    <property type="term" value="F:hydrolase activity"/>
    <property type="evidence" value="ECO:0007669"/>
    <property type="project" value="UniProtKB-KW"/>
</dbReference>
<evidence type="ECO:0000259" key="1">
    <source>
        <dbReference type="Pfam" id="PF01738"/>
    </source>
</evidence>
<dbReference type="PANTHER" id="PTHR22946">
    <property type="entry name" value="DIENELACTONE HYDROLASE DOMAIN-CONTAINING PROTEIN-RELATED"/>
    <property type="match status" value="1"/>
</dbReference>
<dbReference type="STRING" id="1045775.SAMN05216378_3879"/>
<reference evidence="3" key="1">
    <citation type="submission" date="2016-10" db="EMBL/GenBank/DDBJ databases">
        <authorList>
            <person name="Varghese N."/>
            <person name="Submissions S."/>
        </authorList>
    </citation>
    <scope>NUCLEOTIDE SEQUENCE [LARGE SCALE GENOMIC DNA]</scope>
    <source>
        <strain evidence="3">CGMCC 1.10784</strain>
    </source>
</reference>
<name>A0A1I2CYK2_9BACL</name>
<evidence type="ECO:0000313" key="2">
    <source>
        <dbReference type="EMBL" id="SFE73354.1"/>
    </source>
</evidence>
<dbReference type="AlphaFoldDB" id="A0A1I2CYK2"/>
<dbReference type="InterPro" id="IPR002925">
    <property type="entry name" value="Dienelactn_hydro"/>
</dbReference>
<dbReference type="Proteomes" id="UP000198855">
    <property type="component" value="Unassembled WGS sequence"/>
</dbReference>
<keyword evidence="2" id="KW-0378">Hydrolase</keyword>
<dbReference type="RefSeq" id="WP_091188083.1">
    <property type="nucleotide sequence ID" value="NZ_FOMT01000004.1"/>
</dbReference>
<dbReference type="OrthoDB" id="8183145at2"/>